<keyword evidence="1" id="KW-0472">Membrane</keyword>
<keyword evidence="3" id="KW-1185">Reference proteome</keyword>
<dbReference type="Proteomes" id="UP001054945">
    <property type="component" value="Unassembled WGS sequence"/>
</dbReference>
<keyword evidence="1" id="KW-1133">Transmembrane helix</keyword>
<reference evidence="2 3" key="1">
    <citation type="submission" date="2021-06" db="EMBL/GenBank/DDBJ databases">
        <title>Caerostris extrusa draft genome.</title>
        <authorList>
            <person name="Kono N."/>
            <person name="Arakawa K."/>
        </authorList>
    </citation>
    <scope>NUCLEOTIDE SEQUENCE [LARGE SCALE GENOMIC DNA]</scope>
</reference>
<evidence type="ECO:0008006" key="4">
    <source>
        <dbReference type="Google" id="ProtNLM"/>
    </source>
</evidence>
<protein>
    <recommendedName>
        <fullName evidence="4">Secreted protein</fullName>
    </recommendedName>
</protein>
<dbReference type="AlphaFoldDB" id="A0AAV4XM91"/>
<comment type="caution">
    <text evidence="2">The sequence shown here is derived from an EMBL/GenBank/DDBJ whole genome shotgun (WGS) entry which is preliminary data.</text>
</comment>
<evidence type="ECO:0000256" key="1">
    <source>
        <dbReference type="SAM" id="Phobius"/>
    </source>
</evidence>
<evidence type="ECO:0000313" key="3">
    <source>
        <dbReference type="Proteomes" id="UP001054945"/>
    </source>
</evidence>
<proteinExistence type="predicted"/>
<feature type="transmembrane region" description="Helical" evidence="1">
    <location>
        <begin position="6"/>
        <end position="23"/>
    </location>
</feature>
<name>A0AAV4XM91_CAEEX</name>
<organism evidence="2 3">
    <name type="scientific">Caerostris extrusa</name>
    <name type="common">Bark spider</name>
    <name type="synonym">Caerostris bankana</name>
    <dbReference type="NCBI Taxonomy" id="172846"/>
    <lineage>
        <taxon>Eukaryota</taxon>
        <taxon>Metazoa</taxon>
        <taxon>Ecdysozoa</taxon>
        <taxon>Arthropoda</taxon>
        <taxon>Chelicerata</taxon>
        <taxon>Arachnida</taxon>
        <taxon>Araneae</taxon>
        <taxon>Araneomorphae</taxon>
        <taxon>Entelegynae</taxon>
        <taxon>Araneoidea</taxon>
        <taxon>Araneidae</taxon>
        <taxon>Caerostris</taxon>
    </lineage>
</organism>
<gene>
    <name evidence="2" type="ORF">CEXT_471521</name>
</gene>
<evidence type="ECO:0000313" key="2">
    <source>
        <dbReference type="EMBL" id="GIY95071.1"/>
    </source>
</evidence>
<sequence length="80" mass="9590">MEYIVEHFHVVSVELLLVLFCFHSREKNIRKTKHSTQLEPEFRSRRRRSVIGGRSKLLSEKQATLGRLEVFYEPLRLRHA</sequence>
<dbReference type="EMBL" id="BPLR01017870">
    <property type="protein sequence ID" value="GIY95071.1"/>
    <property type="molecule type" value="Genomic_DNA"/>
</dbReference>
<accession>A0AAV4XM91</accession>
<keyword evidence="1" id="KW-0812">Transmembrane</keyword>